<reference evidence="2 3" key="1">
    <citation type="submission" date="2016-10" db="EMBL/GenBank/DDBJ databases">
        <authorList>
            <person name="de Groot N.N."/>
        </authorList>
    </citation>
    <scope>NUCLEOTIDE SEQUENCE [LARGE SCALE GENOMIC DNA]</scope>
    <source>
        <strain evidence="3">P4-7,KCTC 19426,CECT 7604</strain>
    </source>
</reference>
<evidence type="ECO:0000313" key="3">
    <source>
        <dbReference type="Proteomes" id="UP000198741"/>
    </source>
</evidence>
<feature type="transmembrane region" description="Helical" evidence="1">
    <location>
        <begin position="98"/>
        <end position="119"/>
    </location>
</feature>
<dbReference type="InterPro" id="IPR021213">
    <property type="entry name" value="DUF2567"/>
</dbReference>
<dbReference type="Pfam" id="PF10821">
    <property type="entry name" value="DUF2567"/>
    <property type="match status" value="1"/>
</dbReference>
<dbReference type="OrthoDB" id="4557003at2"/>
<evidence type="ECO:0000313" key="2">
    <source>
        <dbReference type="EMBL" id="SDP24227.1"/>
    </source>
</evidence>
<name>A0A1H0R416_9ACTN</name>
<dbReference type="Proteomes" id="UP000198741">
    <property type="component" value="Chromosome I"/>
</dbReference>
<organism evidence="2 3">
    <name type="scientific">Nakamurella panacisegetis</name>
    <dbReference type="NCBI Taxonomy" id="1090615"/>
    <lineage>
        <taxon>Bacteria</taxon>
        <taxon>Bacillati</taxon>
        <taxon>Actinomycetota</taxon>
        <taxon>Actinomycetes</taxon>
        <taxon>Nakamurellales</taxon>
        <taxon>Nakamurellaceae</taxon>
        <taxon>Nakamurella</taxon>
    </lineage>
</organism>
<feature type="transmembrane region" description="Helical" evidence="1">
    <location>
        <begin position="64"/>
        <end position="91"/>
    </location>
</feature>
<keyword evidence="1" id="KW-0472">Membrane</keyword>
<dbReference type="EMBL" id="LT629710">
    <property type="protein sequence ID" value="SDP24227.1"/>
    <property type="molecule type" value="Genomic_DNA"/>
</dbReference>
<protein>
    <recommendedName>
        <fullName evidence="4">DUF2567 domain-containing protein</fullName>
    </recommendedName>
</protein>
<sequence length="185" mass="19283">MNLSLRSRPHHQLRGELLLWRAGGVVVAVLAVLGVLQAILWSLIAPGEQFVVYADGTYLPLPTASYHQFTSIAIFCLVGLVVAVSSATLIWHWRSVRGTAMVLVVAGANAVGALVAYLVGRILVSGVDPASVGPSAASSLVNAAPTLGNAMVLLVQPGLAVVVYTFLIAWNGDPDLGRVTPPPEA</sequence>
<dbReference type="STRING" id="1090615.SAMN04515671_3385"/>
<gene>
    <name evidence="2" type="ORF">SAMN04515671_3385</name>
</gene>
<dbReference type="RefSeq" id="WP_157695481.1">
    <property type="nucleotide sequence ID" value="NZ_LT629710.1"/>
</dbReference>
<dbReference type="AlphaFoldDB" id="A0A1H0R416"/>
<accession>A0A1H0R416</accession>
<keyword evidence="3" id="KW-1185">Reference proteome</keyword>
<keyword evidence="1" id="KW-0812">Transmembrane</keyword>
<evidence type="ECO:0000256" key="1">
    <source>
        <dbReference type="SAM" id="Phobius"/>
    </source>
</evidence>
<feature type="transmembrane region" description="Helical" evidence="1">
    <location>
        <begin position="20"/>
        <end position="44"/>
    </location>
</feature>
<proteinExistence type="predicted"/>
<keyword evidence="1" id="KW-1133">Transmembrane helix</keyword>
<evidence type="ECO:0008006" key="4">
    <source>
        <dbReference type="Google" id="ProtNLM"/>
    </source>
</evidence>
<feature type="transmembrane region" description="Helical" evidence="1">
    <location>
        <begin position="150"/>
        <end position="170"/>
    </location>
</feature>